<gene>
    <name evidence="2" type="ORF">FHS29_007360</name>
</gene>
<sequence length="108" mass="11235">MSTDITGVTLPARDGRDVLLARTQAAARDGSTTLGTALGRSAPHFLPTFLEFAYAGAVPAKVLSAHAATWPTGTRRTRRKSSSAHCACTGSGPVRPRTRACPKTSAGR</sequence>
<dbReference type="EMBL" id="JACHJN010000022">
    <property type="protein sequence ID" value="MBB5960732.1"/>
    <property type="molecule type" value="Genomic_DNA"/>
</dbReference>
<feature type="region of interest" description="Disordered" evidence="1">
    <location>
        <begin position="73"/>
        <end position="108"/>
    </location>
</feature>
<comment type="caution">
    <text evidence="2">The sequence shown here is derived from an EMBL/GenBank/DDBJ whole genome shotgun (WGS) entry which is preliminary data.</text>
</comment>
<name>A0A841CQN4_9PSEU</name>
<evidence type="ECO:0000256" key="1">
    <source>
        <dbReference type="SAM" id="MobiDB-lite"/>
    </source>
</evidence>
<protein>
    <submittedName>
        <fullName evidence="2">Uncharacterized protein</fullName>
    </submittedName>
</protein>
<proteinExistence type="predicted"/>
<dbReference type="Proteomes" id="UP000547510">
    <property type="component" value="Unassembled WGS sequence"/>
</dbReference>
<organism evidence="2 3">
    <name type="scientific">Saccharothrix tamanrassetensis</name>
    <dbReference type="NCBI Taxonomy" id="1051531"/>
    <lineage>
        <taxon>Bacteria</taxon>
        <taxon>Bacillati</taxon>
        <taxon>Actinomycetota</taxon>
        <taxon>Actinomycetes</taxon>
        <taxon>Pseudonocardiales</taxon>
        <taxon>Pseudonocardiaceae</taxon>
        <taxon>Saccharothrix</taxon>
    </lineage>
</organism>
<evidence type="ECO:0000313" key="2">
    <source>
        <dbReference type="EMBL" id="MBB5960732.1"/>
    </source>
</evidence>
<accession>A0A841CQN4</accession>
<dbReference type="AlphaFoldDB" id="A0A841CQN4"/>
<evidence type="ECO:0000313" key="3">
    <source>
        <dbReference type="Proteomes" id="UP000547510"/>
    </source>
</evidence>
<reference evidence="2 3" key="1">
    <citation type="submission" date="2020-08" db="EMBL/GenBank/DDBJ databases">
        <title>Genomic Encyclopedia of Type Strains, Phase III (KMG-III): the genomes of soil and plant-associated and newly described type strains.</title>
        <authorList>
            <person name="Whitman W."/>
        </authorList>
    </citation>
    <scope>NUCLEOTIDE SEQUENCE [LARGE SCALE GENOMIC DNA]</scope>
    <source>
        <strain evidence="2 3">CECT 8640</strain>
    </source>
</reference>
<dbReference type="RefSeq" id="WP_184699189.1">
    <property type="nucleotide sequence ID" value="NZ_JACHJN010000022.1"/>
</dbReference>
<keyword evidence="3" id="KW-1185">Reference proteome</keyword>